<gene>
    <name evidence="1" type="ORF">PROFUN_16253</name>
</gene>
<proteinExistence type="predicted"/>
<accession>A0A2P6MRN3</accession>
<comment type="caution">
    <text evidence="1">The sequence shown here is derived from an EMBL/GenBank/DDBJ whole genome shotgun (WGS) entry which is preliminary data.</text>
</comment>
<evidence type="ECO:0000313" key="1">
    <source>
        <dbReference type="EMBL" id="PRP74357.1"/>
    </source>
</evidence>
<keyword evidence="2" id="KW-1185">Reference proteome</keyword>
<organism evidence="1 2">
    <name type="scientific">Planoprotostelium fungivorum</name>
    <dbReference type="NCBI Taxonomy" id="1890364"/>
    <lineage>
        <taxon>Eukaryota</taxon>
        <taxon>Amoebozoa</taxon>
        <taxon>Evosea</taxon>
        <taxon>Variosea</taxon>
        <taxon>Cavosteliida</taxon>
        <taxon>Cavosteliaceae</taxon>
        <taxon>Planoprotostelium</taxon>
    </lineage>
</organism>
<sequence>MESFLDAHTCGSDSDETNDGVNKFIGISSIRGPCGPAAQRIQKQSLGTTHDKSKRETCNGDLFLNLRCTRFSDYRRLISDTPTQRIFSLSEIDF</sequence>
<name>A0A2P6MRN3_9EUKA</name>
<reference evidence="1 2" key="1">
    <citation type="journal article" date="2018" name="Genome Biol. Evol.">
        <title>Multiple Roots of Fruiting Body Formation in Amoebozoa.</title>
        <authorList>
            <person name="Hillmann F."/>
            <person name="Forbes G."/>
            <person name="Novohradska S."/>
            <person name="Ferling I."/>
            <person name="Riege K."/>
            <person name="Groth M."/>
            <person name="Westermann M."/>
            <person name="Marz M."/>
            <person name="Spaller T."/>
            <person name="Winckler T."/>
            <person name="Schaap P."/>
            <person name="Glockner G."/>
        </authorList>
    </citation>
    <scope>NUCLEOTIDE SEQUENCE [LARGE SCALE GENOMIC DNA]</scope>
    <source>
        <strain evidence="1 2">Jena</strain>
    </source>
</reference>
<dbReference type="EMBL" id="MDYQ01000467">
    <property type="protein sequence ID" value="PRP74357.1"/>
    <property type="molecule type" value="Genomic_DNA"/>
</dbReference>
<dbReference type="AlphaFoldDB" id="A0A2P6MRN3"/>
<dbReference type="InParanoid" id="A0A2P6MRN3"/>
<evidence type="ECO:0000313" key="2">
    <source>
        <dbReference type="Proteomes" id="UP000241769"/>
    </source>
</evidence>
<protein>
    <submittedName>
        <fullName evidence="1">Uncharacterized protein</fullName>
    </submittedName>
</protein>
<dbReference type="Proteomes" id="UP000241769">
    <property type="component" value="Unassembled WGS sequence"/>
</dbReference>